<gene>
    <name evidence="1" type="ORF">ABV300_07430</name>
</gene>
<sequence>MAEAGLKSVEVAKANGTWDGAYTDRIAESLPEEFASLLSLNKHASQNFICFPTSSRNMYVRWIRQAKTATTRQSRINTVIKRSEKNLQPGEIE</sequence>
<protein>
    <submittedName>
        <fullName evidence="1">YdeI/OmpD-associated family protein</fullName>
    </submittedName>
</protein>
<dbReference type="Pfam" id="PF13376">
    <property type="entry name" value="OmdA"/>
    <property type="match status" value="1"/>
</dbReference>
<dbReference type="EMBL" id="CP159307">
    <property type="protein sequence ID" value="XCH34201.1"/>
    <property type="molecule type" value="Genomic_DNA"/>
</dbReference>
<proteinExistence type="predicted"/>
<evidence type="ECO:0000313" key="1">
    <source>
        <dbReference type="EMBL" id="XCH34201.1"/>
    </source>
</evidence>
<dbReference type="RefSeq" id="WP_353715380.1">
    <property type="nucleotide sequence ID" value="NZ_CP159307.1"/>
</dbReference>
<accession>A0AAU8GCN4</accession>
<dbReference type="AlphaFoldDB" id="A0AAU8GCN4"/>
<reference evidence="1" key="1">
    <citation type="submission" date="2024-06" db="EMBL/GenBank/DDBJ databases">
        <title>A Novel Isolate, Dehalogenimonas sp. Strain 4OHTPN, Dechlorinates Aromatic 4 Hydroxy chlorothalonil by a Novel Reductive Dehalogenase.</title>
        <authorList>
            <person name="Liu G."/>
        </authorList>
    </citation>
    <scope>NUCLEOTIDE SEQUENCE</scope>
    <source>
        <strain evidence="1">4OHTPN</strain>
    </source>
</reference>
<organism evidence="1">
    <name type="scientific">Dehalogenimonas sp. 4OHTPN</name>
    <dbReference type="NCBI Taxonomy" id="3166643"/>
    <lineage>
        <taxon>Bacteria</taxon>
        <taxon>Bacillati</taxon>
        <taxon>Chloroflexota</taxon>
        <taxon>Dehalococcoidia</taxon>
        <taxon>Dehalococcoidales</taxon>
        <taxon>Dehalococcoidaceae</taxon>
        <taxon>Dehalogenimonas</taxon>
    </lineage>
</organism>
<name>A0AAU8GCN4_9CHLR</name>